<comment type="caution">
    <text evidence="1">The sequence shown here is derived from an EMBL/GenBank/DDBJ whole genome shotgun (WGS) entry which is preliminary data.</text>
</comment>
<organism evidence="1 2">
    <name type="scientific">Liparis tanakae</name>
    <name type="common">Tanaka's snailfish</name>
    <dbReference type="NCBI Taxonomy" id="230148"/>
    <lineage>
        <taxon>Eukaryota</taxon>
        <taxon>Metazoa</taxon>
        <taxon>Chordata</taxon>
        <taxon>Craniata</taxon>
        <taxon>Vertebrata</taxon>
        <taxon>Euteleostomi</taxon>
        <taxon>Actinopterygii</taxon>
        <taxon>Neopterygii</taxon>
        <taxon>Teleostei</taxon>
        <taxon>Neoteleostei</taxon>
        <taxon>Acanthomorphata</taxon>
        <taxon>Eupercaria</taxon>
        <taxon>Perciformes</taxon>
        <taxon>Cottioidei</taxon>
        <taxon>Cottales</taxon>
        <taxon>Liparidae</taxon>
        <taxon>Liparis</taxon>
    </lineage>
</organism>
<dbReference type="EMBL" id="SRLO01000298">
    <property type="protein sequence ID" value="TNN62240.1"/>
    <property type="molecule type" value="Genomic_DNA"/>
</dbReference>
<dbReference type="AlphaFoldDB" id="A0A4Z2H9Q2"/>
<proteinExistence type="predicted"/>
<reference evidence="1 2" key="1">
    <citation type="submission" date="2019-03" db="EMBL/GenBank/DDBJ databases">
        <title>First draft genome of Liparis tanakae, snailfish: a comprehensive survey of snailfish specific genes.</title>
        <authorList>
            <person name="Kim W."/>
            <person name="Song I."/>
            <person name="Jeong J.-H."/>
            <person name="Kim D."/>
            <person name="Kim S."/>
            <person name="Ryu S."/>
            <person name="Song J.Y."/>
            <person name="Lee S.K."/>
        </authorList>
    </citation>
    <scope>NUCLEOTIDE SEQUENCE [LARGE SCALE GENOMIC DNA]</scope>
    <source>
        <tissue evidence="1">Muscle</tissue>
    </source>
</reference>
<evidence type="ECO:0000313" key="1">
    <source>
        <dbReference type="EMBL" id="TNN62240.1"/>
    </source>
</evidence>
<name>A0A4Z2H9Q2_9TELE</name>
<evidence type="ECO:0000313" key="2">
    <source>
        <dbReference type="Proteomes" id="UP000314294"/>
    </source>
</evidence>
<sequence length="64" mass="7742">MSNVLDWHKANERESWKYSQSTNEKIPSYQLTFMCFLFSLHINWHVCSLPLCRFPKLYSEAEQK</sequence>
<keyword evidence="2" id="KW-1185">Reference proteome</keyword>
<gene>
    <name evidence="1" type="ORF">EYF80_027504</name>
</gene>
<dbReference type="Proteomes" id="UP000314294">
    <property type="component" value="Unassembled WGS sequence"/>
</dbReference>
<accession>A0A4Z2H9Q2</accession>
<protein>
    <submittedName>
        <fullName evidence="1">Uncharacterized protein</fullName>
    </submittedName>
</protein>